<dbReference type="Proteomes" id="UP000830198">
    <property type="component" value="Chromosome"/>
</dbReference>
<dbReference type="EMBL" id="CP095855">
    <property type="protein sequence ID" value="UPK72127.1"/>
    <property type="molecule type" value="Genomic_DNA"/>
</dbReference>
<sequence>MDIHKLQIPYKGVDYEVTVTLSHENNDCRIIANVAGHELLFLSTEDDCLQAIYKDNIIEEGLIDEVGRRICKECL</sequence>
<protein>
    <submittedName>
        <fullName evidence="1">Uncharacterized protein</fullName>
    </submittedName>
</protein>
<reference evidence="1 2" key="1">
    <citation type="submission" date="2022-04" db="EMBL/GenBank/DDBJ databases">
        <title>The arsenic-methylating capacity of Chitinophaga filiformis YT5 during chitin decomposition.</title>
        <authorList>
            <person name="Chen G."/>
            <person name="Liang Y."/>
        </authorList>
    </citation>
    <scope>NUCLEOTIDE SEQUENCE [LARGE SCALE GENOMIC DNA]</scope>
    <source>
        <strain evidence="1 2">YT5</strain>
    </source>
</reference>
<organism evidence="1 2">
    <name type="scientific">Chitinophaga filiformis</name>
    <name type="common">Myxococcus filiformis</name>
    <name type="synonym">Flexibacter filiformis</name>
    <dbReference type="NCBI Taxonomy" id="104663"/>
    <lineage>
        <taxon>Bacteria</taxon>
        <taxon>Pseudomonadati</taxon>
        <taxon>Bacteroidota</taxon>
        <taxon>Chitinophagia</taxon>
        <taxon>Chitinophagales</taxon>
        <taxon>Chitinophagaceae</taxon>
        <taxon>Chitinophaga</taxon>
    </lineage>
</organism>
<evidence type="ECO:0000313" key="1">
    <source>
        <dbReference type="EMBL" id="UPK72127.1"/>
    </source>
</evidence>
<name>A0ABY4I7R2_CHIFI</name>
<evidence type="ECO:0000313" key="2">
    <source>
        <dbReference type="Proteomes" id="UP000830198"/>
    </source>
</evidence>
<gene>
    <name evidence="1" type="ORF">MYF79_12610</name>
</gene>
<proteinExistence type="predicted"/>
<dbReference type="RefSeq" id="WP_247814211.1">
    <property type="nucleotide sequence ID" value="NZ_CP095855.1"/>
</dbReference>
<accession>A0ABY4I7R2</accession>
<keyword evidence="2" id="KW-1185">Reference proteome</keyword>